<reference evidence="3" key="1">
    <citation type="journal article" date="2019" name="Int. J. Syst. Evol. Microbiol.">
        <title>The Global Catalogue of Microorganisms (GCM) 10K type strain sequencing project: providing services to taxonomists for standard genome sequencing and annotation.</title>
        <authorList>
            <consortium name="The Broad Institute Genomics Platform"/>
            <consortium name="The Broad Institute Genome Sequencing Center for Infectious Disease"/>
            <person name="Wu L."/>
            <person name="Ma J."/>
        </authorList>
    </citation>
    <scope>NUCLEOTIDE SEQUENCE [LARGE SCALE GENOMIC DNA]</scope>
    <source>
        <strain evidence="3">CECT 8289</strain>
    </source>
</reference>
<evidence type="ECO:0000256" key="1">
    <source>
        <dbReference type="SAM" id="Phobius"/>
    </source>
</evidence>
<dbReference type="EMBL" id="JBHSCZ010000002">
    <property type="protein sequence ID" value="MFC4263294.1"/>
    <property type="molecule type" value="Genomic_DNA"/>
</dbReference>
<keyword evidence="1" id="KW-0472">Membrane</keyword>
<name>A0ABV8QWG6_9BACT</name>
<keyword evidence="3" id="KW-1185">Reference proteome</keyword>
<feature type="transmembrane region" description="Helical" evidence="1">
    <location>
        <begin position="6"/>
        <end position="22"/>
    </location>
</feature>
<protein>
    <submittedName>
        <fullName evidence="2">Rod shape-determining protein MreD</fullName>
    </submittedName>
</protein>
<dbReference type="RefSeq" id="WP_379709665.1">
    <property type="nucleotide sequence ID" value="NZ_JBHSCZ010000002.1"/>
</dbReference>
<feature type="transmembrane region" description="Helical" evidence="1">
    <location>
        <begin position="71"/>
        <end position="92"/>
    </location>
</feature>
<gene>
    <name evidence="2" type="ORF">ACFOWM_10420</name>
</gene>
<sequence>MSTLVKNILRAVLFILVQVFVLDKIHLHQMVTPYIYFLFVLWLPFKMNRSWLMVIAFVYGFIVDSFSHNPGFHAAACVLIAYIRPFLVNIFIPQEGADANFEEPSIKSMGGLIPYLIFMSVLSLFHNAWLFLLEAWQFGNIWYFLIKTILSTTISIFLIVIAELLFVRKQKFRTNTV</sequence>
<comment type="caution">
    <text evidence="2">The sequence shown here is derived from an EMBL/GenBank/DDBJ whole genome shotgun (WGS) entry which is preliminary data.</text>
</comment>
<accession>A0ABV8QWG6</accession>
<evidence type="ECO:0000313" key="2">
    <source>
        <dbReference type="EMBL" id="MFC4263294.1"/>
    </source>
</evidence>
<dbReference type="Proteomes" id="UP001595907">
    <property type="component" value="Unassembled WGS sequence"/>
</dbReference>
<evidence type="ECO:0000313" key="3">
    <source>
        <dbReference type="Proteomes" id="UP001595907"/>
    </source>
</evidence>
<feature type="transmembrane region" description="Helical" evidence="1">
    <location>
        <begin position="144"/>
        <end position="167"/>
    </location>
</feature>
<proteinExistence type="predicted"/>
<feature type="transmembrane region" description="Helical" evidence="1">
    <location>
        <begin position="112"/>
        <end position="132"/>
    </location>
</feature>
<organism evidence="2 3">
    <name type="scientific">Ferruginibacter yonginensis</name>
    <dbReference type="NCBI Taxonomy" id="1310416"/>
    <lineage>
        <taxon>Bacteria</taxon>
        <taxon>Pseudomonadati</taxon>
        <taxon>Bacteroidota</taxon>
        <taxon>Chitinophagia</taxon>
        <taxon>Chitinophagales</taxon>
        <taxon>Chitinophagaceae</taxon>
        <taxon>Ferruginibacter</taxon>
    </lineage>
</organism>
<keyword evidence="1" id="KW-0812">Transmembrane</keyword>
<keyword evidence="1" id="KW-1133">Transmembrane helix</keyword>